<dbReference type="Proteomes" id="UP000266723">
    <property type="component" value="Unassembled WGS sequence"/>
</dbReference>
<evidence type="ECO:0000313" key="1">
    <source>
        <dbReference type="EMBL" id="KAF3594680.1"/>
    </source>
</evidence>
<name>A0ABQ7EDK7_BRACR</name>
<reference evidence="1 2" key="1">
    <citation type="journal article" date="2020" name="BMC Genomics">
        <title>Intraspecific diversification of the crop wild relative Brassica cretica Lam. using demographic model selection.</title>
        <authorList>
            <person name="Kioukis A."/>
            <person name="Michalopoulou V.A."/>
            <person name="Briers L."/>
            <person name="Pirintsos S."/>
            <person name="Studholme D.J."/>
            <person name="Pavlidis P."/>
            <person name="Sarris P.F."/>
        </authorList>
    </citation>
    <scope>NUCLEOTIDE SEQUENCE [LARGE SCALE GENOMIC DNA]</scope>
    <source>
        <strain evidence="2">cv. PFS-1207/04</strain>
    </source>
</reference>
<gene>
    <name evidence="1" type="ORF">DY000_02021872</name>
</gene>
<sequence length="93" mass="10859">MVLSSNLSSRLNRLKREIKVRFISETEQDLWFILDISSSSAPTRFSCGLRLWTTRREKMVFCIIRSYFKCGFHSAQSKAENGQLASYIIIYVQ</sequence>
<comment type="caution">
    <text evidence="1">The sequence shown here is derived from an EMBL/GenBank/DDBJ whole genome shotgun (WGS) entry which is preliminary data.</text>
</comment>
<evidence type="ECO:0000313" key="2">
    <source>
        <dbReference type="Proteomes" id="UP000266723"/>
    </source>
</evidence>
<proteinExistence type="predicted"/>
<dbReference type="EMBL" id="QGKV02000299">
    <property type="protein sequence ID" value="KAF3594680.1"/>
    <property type="molecule type" value="Genomic_DNA"/>
</dbReference>
<organism evidence="1 2">
    <name type="scientific">Brassica cretica</name>
    <name type="common">Mustard</name>
    <dbReference type="NCBI Taxonomy" id="69181"/>
    <lineage>
        <taxon>Eukaryota</taxon>
        <taxon>Viridiplantae</taxon>
        <taxon>Streptophyta</taxon>
        <taxon>Embryophyta</taxon>
        <taxon>Tracheophyta</taxon>
        <taxon>Spermatophyta</taxon>
        <taxon>Magnoliopsida</taxon>
        <taxon>eudicotyledons</taxon>
        <taxon>Gunneridae</taxon>
        <taxon>Pentapetalae</taxon>
        <taxon>rosids</taxon>
        <taxon>malvids</taxon>
        <taxon>Brassicales</taxon>
        <taxon>Brassicaceae</taxon>
        <taxon>Brassiceae</taxon>
        <taxon>Brassica</taxon>
    </lineage>
</organism>
<keyword evidence="2" id="KW-1185">Reference proteome</keyword>
<accession>A0ABQ7EDK7</accession>
<protein>
    <submittedName>
        <fullName evidence="1">Uncharacterized protein</fullName>
    </submittedName>
</protein>